<evidence type="ECO:0000313" key="1">
    <source>
        <dbReference type="EMBL" id="SVA28406.1"/>
    </source>
</evidence>
<reference evidence="1" key="1">
    <citation type="submission" date="2018-05" db="EMBL/GenBank/DDBJ databases">
        <authorList>
            <person name="Lanie J.A."/>
            <person name="Ng W.-L."/>
            <person name="Kazmierczak K.M."/>
            <person name="Andrzejewski T.M."/>
            <person name="Davidsen T.M."/>
            <person name="Wayne K.J."/>
            <person name="Tettelin H."/>
            <person name="Glass J.I."/>
            <person name="Rusch D."/>
            <person name="Podicherti R."/>
            <person name="Tsui H.-C.T."/>
            <person name="Winkler M.E."/>
        </authorList>
    </citation>
    <scope>NUCLEOTIDE SEQUENCE</scope>
</reference>
<dbReference type="AlphaFoldDB" id="A0A381UJN9"/>
<accession>A0A381UJN9</accession>
<protein>
    <submittedName>
        <fullName evidence="1">Uncharacterized protein</fullName>
    </submittedName>
</protein>
<proteinExistence type="predicted"/>
<dbReference type="EMBL" id="UINC01006580">
    <property type="protein sequence ID" value="SVA28406.1"/>
    <property type="molecule type" value="Genomic_DNA"/>
</dbReference>
<sequence>MTEKIFRYQTVHIVSHDKNAPLYVLK</sequence>
<organism evidence="1">
    <name type="scientific">marine metagenome</name>
    <dbReference type="NCBI Taxonomy" id="408172"/>
    <lineage>
        <taxon>unclassified sequences</taxon>
        <taxon>metagenomes</taxon>
        <taxon>ecological metagenomes</taxon>
    </lineage>
</organism>
<name>A0A381UJN9_9ZZZZ</name>
<gene>
    <name evidence="1" type="ORF">METZ01_LOCUS81260</name>
</gene>